<dbReference type="STRING" id="49390.A0A068VIA3"/>
<keyword evidence="2" id="KW-1185">Reference proteome</keyword>
<dbReference type="Proteomes" id="UP000295252">
    <property type="component" value="Unassembled WGS sequence"/>
</dbReference>
<gene>
    <name evidence="1" type="ORF">GSCOC_T00002454001</name>
</gene>
<sequence length="82" mass="9574">MGITLWSNLCQLAKLSTNDMKAVKNMKLIEGSENRKTSGGFSLKFDSMEHMKHEARKDRTGEEETWQLFASYLLIFREEEAW</sequence>
<dbReference type="Gramene" id="CDP20294">
    <property type="protein sequence ID" value="CDP20294"/>
    <property type="gene ID" value="GSCOC_T00002454001"/>
</dbReference>
<reference evidence="2" key="1">
    <citation type="journal article" date="2014" name="Science">
        <title>The coffee genome provides insight into the convergent evolution of caffeine biosynthesis.</title>
        <authorList>
            <person name="Denoeud F."/>
            <person name="Carretero-Paulet L."/>
            <person name="Dereeper A."/>
            <person name="Droc G."/>
            <person name="Guyot R."/>
            <person name="Pietrella M."/>
            <person name="Zheng C."/>
            <person name="Alberti A."/>
            <person name="Anthony F."/>
            <person name="Aprea G."/>
            <person name="Aury J.M."/>
            <person name="Bento P."/>
            <person name="Bernard M."/>
            <person name="Bocs S."/>
            <person name="Campa C."/>
            <person name="Cenci A."/>
            <person name="Combes M.C."/>
            <person name="Crouzillat D."/>
            <person name="Da Silva C."/>
            <person name="Daddiego L."/>
            <person name="De Bellis F."/>
            <person name="Dussert S."/>
            <person name="Garsmeur O."/>
            <person name="Gayraud T."/>
            <person name="Guignon V."/>
            <person name="Jahn K."/>
            <person name="Jamilloux V."/>
            <person name="Joet T."/>
            <person name="Labadie K."/>
            <person name="Lan T."/>
            <person name="Leclercq J."/>
            <person name="Lepelley M."/>
            <person name="Leroy T."/>
            <person name="Li L.T."/>
            <person name="Librado P."/>
            <person name="Lopez L."/>
            <person name="Munoz A."/>
            <person name="Noel B."/>
            <person name="Pallavicini A."/>
            <person name="Perrotta G."/>
            <person name="Poncet V."/>
            <person name="Pot D."/>
            <person name="Priyono X."/>
            <person name="Rigoreau M."/>
            <person name="Rouard M."/>
            <person name="Rozas J."/>
            <person name="Tranchant-Dubreuil C."/>
            <person name="VanBuren R."/>
            <person name="Zhang Q."/>
            <person name="Andrade A.C."/>
            <person name="Argout X."/>
            <person name="Bertrand B."/>
            <person name="de Kochko A."/>
            <person name="Graziosi G."/>
            <person name="Henry R.J."/>
            <person name="Jayarama X."/>
            <person name="Ming R."/>
            <person name="Nagai C."/>
            <person name="Rounsley S."/>
            <person name="Sankoff D."/>
            <person name="Giuliano G."/>
            <person name="Albert V.A."/>
            <person name="Wincker P."/>
            <person name="Lashermes P."/>
        </authorList>
    </citation>
    <scope>NUCLEOTIDE SEQUENCE [LARGE SCALE GENOMIC DNA]</scope>
    <source>
        <strain evidence="2">cv. DH200-94</strain>
    </source>
</reference>
<dbReference type="EMBL" id="HG740166">
    <property type="protein sequence ID" value="CDP20294.1"/>
    <property type="molecule type" value="Genomic_DNA"/>
</dbReference>
<dbReference type="Gene3D" id="1.25.40.60">
    <property type="match status" value="1"/>
</dbReference>
<accession>A0A068VIA3</accession>
<protein>
    <submittedName>
        <fullName evidence="1">DH200=94 genomic scaffold, scaffold_1082</fullName>
    </submittedName>
</protein>
<organism evidence="1 2">
    <name type="scientific">Coffea canephora</name>
    <name type="common">Robusta coffee</name>
    <dbReference type="NCBI Taxonomy" id="49390"/>
    <lineage>
        <taxon>Eukaryota</taxon>
        <taxon>Viridiplantae</taxon>
        <taxon>Streptophyta</taxon>
        <taxon>Embryophyta</taxon>
        <taxon>Tracheophyta</taxon>
        <taxon>Spermatophyta</taxon>
        <taxon>Magnoliopsida</taxon>
        <taxon>eudicotyledons</taxon>
        <taxon>Gunneridae</taxon>
        <taxon>Pentapetalae</taxon>
        <taxon>asterids</taxon>
        <taxon>lamiids</taxon>
        <taxon>Gentianales</taxon>
        <taxon>Rubiaceae</taxon>
        <taxon>Ixoroideae</taxon>
        <taxon>Gardenieae complex</taxon>
        <taxon>Bertiereae - Coffeeae clade</taxon>
        <taxon>Coffeeae</taxon>
        <taxon>Coffea</taxon>
    </lineage>
</organism>
<dbReference type="InParanoid" id="A0A068VIA3"/>
<evidence type="ECO:0000313" key="1">
    <source>
        <dbReference type="EMBL" id="CDP20294.1"/>
    </source>
</evidence>
<name>A0A068VIA3_COFCA</name>
<dbReference type="PhylomeDB" id="A0A068VIA3"/>
<evidence type="ECO:0000313" key="2">
    <source>
        <dbReference type="Proteomes" id="UP000295252"/>
    </source>
</evidence>
<dbReference type="AlphaFoldDB" id="A0A068VIA3"/>
<proteinExistence type="predicted"/>